<organism evidence="1">
    <name type="scientific">bioreactor metagenome</name>
    <dbReference type="NCBI Taxonomy" id="1076179"/>
    <lineage>
        <taxon>unclassified sequences</taxon>
        <taxon>metagenomes</taxon>
        <taxon>ecological metagenomes</taxon>
    </lineage>
</organism>
<protein>
    <recommendedName>
        <fullName evidence="2">SsuA/THI5-like domain-containing protein</fullName>
    </recommendedName>
</protein>
<accession>A0A645DD28</accession>
<dbReference type="SUPFAM" id="SSF53850">
    <property type="entry name" value="Periplasmic binding protein-like II"/>
    <property type="match status" value="1"/>
</dbReference>
<reference evidence="1" key="1">
    <citation type="submission" date="2019-08" db="EMBL/GenBank/DDBJ databases">
        <authorList>
            <person name="Kucharzyk K."/>
            <person name="Murdoch R.W."/>
            <person name="Higgins S."/>
            <person name="Loffler F."/>
        </authorList>
    </citation>
    <scope>NUCLEOTIDE SEQUENCE</scope>
</reference>
<gene>
    <name evidence="1" type="ORF">SDC9_134198</name>
</gene>
<dbReference type="AlphaFoldDB" id="A0A645DD28"/>
<dbReference type="EMBL" id="VSSQ01034996">
    <property type="protein sequence ID" value="MPM87105.1"/>
    <property type="molecule type" value="Genomic_DNA"/>
</dbReference>
<dbReference type="Gene3D" id="3.40.190.10">
    <property type="entry name" value="Periplasmic binding protein-like II"/>
    <property type="match status" value="1"/>
</dbReference>
<comment type="caution">
    <text evidence="1">The sequence shown here is derived from an EMBL/GenBank/DDBJ whole genome shotgun (WGS) entry which is preliminary data.</text>
</comment>
<evidence type="ECO:0000313" key="1">
    <source>
        <dbReference type="EMBL" id="MPM87105.1"/>
    </source>
</evidence>
<name>A0A645DD28_9ZZZZ</name>
<proteinExistence type="predicted"/>
<evidence type="ECO:0008006" key="2">
    <source>
        <dbReference type="Google" id="ProtNLM"/>
    </source>
</evidence>
<sequence length="130" mass="14247">MGYVVASVGAESGKVPYTTYIVAPDKLEKNRDIYVAFLRAVYKGQQWVDQHTAAEVAEAIAPQFADSDVSLLTTVVERYKSIGEWKTDPVMTEEDFTKLQDVIEDAGQLTARVDFAAVVDNSIASKVVGK</sequence>